<dbReference type="Proteomes" id="UP000007754">
    <property type="component" value="Chromosome 13"/>
</dbReference>
<name>A0A674H6R1_TAEGU</name>
<dbReference type="GeneTree" id="ENSGT01110000268874"/>
<dbReference type="AlphaFoldDB" id="A0A674H6R1"/>
<organism evidence="1 2">
    <name type="scientific">Taeniopygia guttata</name>
    <name type="common">Zebra finch</name>
    <name type="synonym">Poephila guttata</name>
    <dbReference type="NCBI Taxonomy" id="59729"/>
    <lineage>
        <taxon>Eukaryota</taxon>
        <taxon>Metazoa</taxon>
        <taxon>Chordata</taxon>
        <taxon>Craniata</taxon>
        <taxon>Vertebrata</taxon>
        <taxon>Euteleostomi</taxon>
        <taxon>Archelosauria</taxon>
        <taxon>Archosauria</taxon>
        <taxon>Dinosauria</taxon>
        <taxon>Saurischia</taxon>
        <taxon>Theropoda</taxon>
        <taxon>Coelurosauria</taxon>
        <taxon>Aves</taxon>
        <taxon>Neognathae</taxon>
        <taxon>Neoaves</taxon>
        <taxon>Telluraves</taxon>
        <taxon>Australaves</taxon>
        <taxon>Passeriformes</taxon>
        <taxon>Passeroidea</taxon>
        <taxon>Estrildidae</taxon>
        <taxon>Estrildinae</taxon>
        <taxon>Taeniopygia</taxon>
    </lineage>
</organism>
<dbReference type="Ensembl" id="ENSTGUT00000045212.1">
    <property type="protein sequence ID" value="ENSTGUP00000030271.1"/>
    <property type="gene ID" value="ENSTGUG00000018772.1"/>
</dbReference>
<reference evidence="1 2" key="1">
    <citation type="journal article" date="2010" name="Nature">
        <title>The genome of a songbird.</title>
        <authorList>
            <person name="Warren W.C."/>
            <person name="Clayton D.F."/>
            <person name="Ellegren H."/>
            <person name="Arnold A.P."/>
            <person name="Hillier L.W."/>
            <person name="Kunstner A."/>
            <person name="Searle S."/>
            <person name="White S."/>
            <person name="Vilella A.J."/>
            <person name="Fairley S."/>
            <person name="Heger A."/>
            <person name="Kong L."/>
            <person name="Ponting C.P."/>
            <person name="Jarvis E.D."/>
            <person name="Mello C.V."/>
            <person name="Minx P."/>
            <person name="Lovell P."/>
            <person name="Velho T.A."/>
            <person name="Ferris M."/>
            <person name="Balakrishnan C.N."/>
            <person name="Sinha S."/>
            <person name="Blatti C."/>
            <person name="London S.E."/>
            <person name="Li Y."/>
            <person name="Lin Y.C."/>
            <person name="George J."/>
            <person name="Sweedler J."/>
            <person name="Southey B."/>
            <person name="Gunaratne P."/>
            <person name="Watson M."/>
            <person name="Nam K."/>
            <person name="Backstrom N."/>
            <person name="Smeds L."/>
            <person name="Nabholz B."/>
            <person name="Itoh Y."/>
            <person name="Whitney O."/>
            <person name="Pfenning A.R."/>
            <person name="Howard J."/>
            <person name="Volker M."/>
            <person name="Skinner B.M."/>
            <person name="Griffin D.K."/>
            <person name="Ye L."/>
            <person name="McLaren W.M."/>
            <person name="Flicek P."/>
            <person name="Quesada V."/>
            <person name="Velasco G."/>
            <person name="Lopez-Otin C."/>
            <person name="Puente X.S."/>
            <person name="Olender T."/>
            <person name="Lancet D."/>
            <person name="Smit A.F."/>
            <person name="Hubley R."/>
            <person name="Konkel M.K."/>
            <person name="Walker J.A."/>
            <person name="Batzer M.A."/>
            <person name="Gu W."/>
            <person name="Pollock D.D."/>
            <person name="Chen L."/>
            <person name="Cheng Z."/>
            <person name="Eichler E.E."/>
            <person name="Stapley J."/>
            <person name="Slate J."/>
            <person name="Ekblom R."/>
            <person name="Birkhead T."/>
            <person name="Burke T."/>
            <person name="Burt D."/>
            <person name="Scharff C."/>
            <person name="Adam I."/>
            <person name="Richard H."/>
            <person name="Sultan M."/>
            <person name="Soldatov A."/>
            <person name="Lehrach H."/>
            <person name="Edwards S.V."/>
            <person name="Yang S.P."/>
            <person name="Li X."/>
            <person name="Graves T."/>
            <person name="Fulton L."/>
            <person name="Nelson J."/>
            <person name="Chinwalla A."/>
            <person name="Hou S."/>
            <person name="Mardis E.R."/>
            <person name="Wilson R.K."/>
        </authorList>
    </citation>
    <scope>NUCLEOTIDE SEQUENCE [LARGE SCALE GENOMIC DNA]</scope>
</reference>
<reference evidence="1" key="3">
    <citation type="submission" date="2025-09" db="UniProtKB">
        <authorList>
            <consortium name="Ensembl"/>
        </authorList>
    </citation>
    <scope>IDENTIFICATION</scope>
</reference>
<evidence type="ECO:0000313" key="2">
    <source>
        <dbReference type="Proteomes" id="UP000007754"/>
    </source>
</evidence>
<reference evidence="1" key="2">
    <citation type="submission" date="2025-08" db="UniProtKB">
        <authorList>
            <consortium name="Ensembl"/>
        </authorList>
    </citation>
    <scope>IDENTIFICATION</scope>
</reference>
<evidence type="ECO:0000313" key="1">
    <source>
        <dbReference type="Ensembl" id="ENSTGUP00000030271.1"/>
    </source>
</evidence>
<proteinExistence type="predicted"/>
<protein>
    <submittedName>
        <fullName evidence="1">Uncharacterized protein</fullName>
    </submittedName>
</protein>
<dbReference type="InParanoid" id="A0A674H6R1"/>
<accession>A0A674H6R1</accession>
<keyword evidence="2" id="KW-1185">Reference proteome</keyword>
<sequence length="80" mass="8611">MWLEGSISRSSLQFHFLQTLEHRTDVPETVASGWAGFMLVQLWGPEGSRGSDFGSTGRAGLTMVSAAPANPVCLFLEGLL</sequence>